<dbReference type="OMA" id="NWENYIN"/>
<protein>
    <submittedName>
        <fullName evidence="5">60S ribosomal protein L7</fullName>
    </submittedName>
</protein>
<dbReference type="EMBL" id="ASPP01021037">
    <property type="protein sequence ID" value="ETO12831.1"/>
    <property type="molecule type" value="Genomic_DNA"/>
</dbReference>
<keyword evidence="3" id="KW-0687">Ribonucleoprotein</keyword>
<dbReference type="PROSITE" id="PS00634">
    <property type="entry name" value="RIBOSOMAL_L30"/>
    <property type="match status" value="1"/>
</dbReference>
<dbReference type="InterPro" id="IPR035808">
    <property type="entry name" value="Ribosomal_uL30_euk_arc"/>
</dbReference>
<reference evidence="5 6" key="1">
    <citation type="journal article" date="2013" name="Curr. Biol.">
        <title>The Genome of the Foraminiferan Reticulomyxa filosa.</title>
        <authorList>
            <person name="Glockner G."/>
            <person name="Hulsmann N."/>
            <person name="Schleicher M."/>
            <person name="Noegel A.A."/>
            <person name="Eichinger L."/>
            <person name="Gallinger C."/>
            <person name="Pawlowski J."/>
            <person name="Sierra R."/>
            <person name="Euteneuer U."/>
            <person name="Pillet L."/>
            <person name="Moustafa A."/>
            <person name="Platzer M."/>
            <person name="Groth M."/>
            <person name="Szafranski K."/>
            <person name="Schliwa M."/>
        </authorList>
    </citation>
    <scope>NUCLEOTIDE SEQUENCE [LARGE SCALE GENOMIC DNA]</scope>
</reference>
<dbReference type="InterPro" id="IPR018038">
    <property type="entry name" value="Ribosomal_uL30_CS"/>
</dbReference>
<accession>X6MGQ7</accession>
<gene>
    <name evidence="5" type="ORF">RFI_24546</name>
</gene>
<evidence type="ECO:0000256" key="2">
    <source>
        <dbReference type="ARBA" id="ARBA00022980"/>
    </source>
</evidence>
<name>X6MGQ7_RETFI</name>
<dbReference type="OrthoDB" id="28644at2759"/>
<proteinExistence type="inferred from homology"/>
<evidence type="ECO:0000256" key="3">
    <source>
        <dbReference type="ARBA" id="ARBA00023274"/>
    </source>
</evidence>
<dbReference type="InterPro" id="IPR036919">
    <property type="entry name" value="Ribo_uL30_ferredoxin-like_sf"/>
</dbReference>
<dbReference type="GO" id="GO:0022625">
    <property type="term" value="C:cytosolic large ribosomal subunit"/>
    <property type="evidence" value="ECO:0007669"/>
    <property type="project" value="TreeGrafter"/>
</dbReference>
<dbReference type="GO" id="GO:0000463">
    <property type="term" value="P:maturation of LSU-rRNA from tricistronic rRNA transcript (SSU-rRNA, 5.8S rRNA, LSU-rRNA)"/>
    <property type="evidence" value="ECO:0007669"/>
    <property type="project" value="TreeGrafter"/>
</dbReference>
<dbReference type="SUPFAM" id="SSF55129">
    <property type="entry name" value="Ribosomal protein L30p/L7e"/>
    <property type="match status" value="1"/>
</dbReference>
<evidence type="ECO:0000256" key="1">
    <source>
        <dbReference type="ARBA" id="ARBA00007594"/>
    </source>
</evidence>
<dbReference type="InterPro" id="IPR016082">
    <property type="entry name" value="Ribosomal_uL30_ferredoxin-like"/>
</dbReference>
<feature type="domain" description="Large ribosomal subunit protein uL30-like ferredoxin-like fold" evidence="4">
    <location>
        <begin position="26"/>
        <end position="69"/>
    </location>
</feature>
<comment type="caution">
    <text evidence="5">The sequence shown here is derived from an EMBL/GenBank/DDBJ whole genome shotgun (WGS) entry which is preliminary data.</text>
</comment>
<organism evidence="5 6">
    <name type="scientific">Reticulomyxa filosa</name>
    <dbReference type="NCBI Taxonomy" id="46433"/>
    <lineage>
        <taxon>Eukaryota</taxon>
        <taxon>Sar</taxon>
        <taxon>Rhizaria</taxon>
        <taxon>Retaria</taxon>
        <taxon>Foraminifera</taxon>
        <taxon>Monothalamids</taxon>
        <taxon>Reticulomyxidae</taxon>
        <taxon>Reticulomyxa</taxon>
    </lineage>
</organism>
<dbReference type="AlphaFoldDB" id="X6MGQ7"/>
<comment type="similarity">
    <text evidence="1">Belongs to the universal ribosomal protein uL30 family.</text>
</comment>
<evidence type="ECO:0000259" key="4">
    <source>
        <dbReference type="Pfam" id="PF00327"/>
    </source>
</evidence>
<dbReference type="Proteomes" id="UP000023152">
    <property type="component" value="Unassembled WGS sequence"/>
</dbReference>
<dbReference type="InterPro" id="IPR039699">
    <property type="entry name" value="Ribosomal_uL30"/>
</dbReference>
<sequence>MPFFYFGVKKEFDKIMVVFVCDALNSINRISPKVKKVLQLFRLLQIHNATFVKVNKATINMLQLIQPYVAYGYDYTIRGLVYKRGFAKIRHRPGAISRIPIMSNDFIEKHLGKYKIQTIEDIVHEIYTVGPHFREVSNFLWPFKLNCPRGGYRLRKRRHFNEGGSYGNWENYINNFFNNTILLCIHDFLKKFRNFILRPDPLDTRNTLAKNKLGLTQCFKMQVYLNIDFAT</sequence>
<dbReference type="FunFam" id="3.30.1390.20:FF:000004">
    <property type="entry name" value="60S ribosomal protein L7"/>
    <property type="match status" value="1"/>
</dbReference>
<dbReference type="GO" id="GO:0003735">
    <property type="term" value="F:structural constituent of ribosome"/>
    <property type="evidence" value="ECO:0007669"/>
    <property type="project" value="TreeGrafter"/>
</dbReference>
<dbReference type="Pfam" id="PF00327">
    <property type="entry name" value="Ribosomal_L30"/>
    <property type="match status" value="1"/>
</dbReference>
<dbReference type="CDD" id="cd01657">
    <property type="entry name" value="Ribosomal_L7_archeal_euk"/>
    <property type="match status" value="1"/>
</dbReference>
<evidence type="ECO:0000313" key="5">
    <source>
        <dbReference type="EMBL" id="ETO12831.1"/>
    </source>
</evidence>
<dbReference type="PANTHER" id="PTHR11524">
    <property type="entry name" value="60S RIBOSOMAL PROTEIN L7"/>
    <property type="match status" value="1"/>
</dbReference>
<keyword evidence="2 5" id="KW-0689">Ribosomal protein</keyword>
<evidence type="ECO:0000313" key="6">
    <source>
        <dbReference type="Proteomes" id="UP000023152"/>
    </source>
</evidence>
<dbReference type="Gene3D" id="3.30.1390.20">
    <property type="entry name" value="Ribosomal protein L30, ferredoxin-like fold domain"/>
    <property type="match status" value="1"/>
</dbReference>
<keyword evidence="6" id="KW-1185">Reference proteome</keyword>
<dbReference type="GO" id="GO:0003723">
    <property type="term" value="F:RNA binding"/>
    <property type="evidence" value="ECO:0007669"/>
    <property type="project" value="TreeGrafter"/>
</dbReference>
<dbReference type="PANTHER" id="PTHR11524:SF16">
    <property type="entry name" value="LARGE RIBOSOMAL SUBUNIT PROTEIN UL30"/>
    <property type="match status" value="1"/>
</dbReference>